<organism evidence="1 2">
    <name type="scientific">Candidatus Phosphoribacter hodrii</name>
    <dbReference type="NCBI Taxonomy" id="2953743"/>
    <lineage>
        <taxon>Bacteria</taxon>
        <taxon>Bacillati</taxon>
        <taxon>Actinomycetota</taxon>
        <taxon>Actinomycetes</taxon>
        <taxon>Micrococcales</taxon>
        <taxon>Dermatophilaceae</taxon>
        <taxon>Candidatus Phosphoribacter</taxon>
    </lineage>
</organism>
<proteinExistence type="predicted"/>
<dbReference type="Proteomes" id="UP000726105">
    <property type="component" value="Unassembled WGS sequence"/>
</dbReference>
<evidence type="ECO:0000313" key="1">
    <source>
        <dbReference type="EMBL" id="MBK7274849.1"/>
    </source>
</evidence>
<comment type="caution">
    <text evidence="1">The sequence shown here is derived from an EMBL/GenBank/DDBJ whole genome shotgun (WGS) entry which is preliminary data.</text>
</comment>
<name>A0A935IRJ9_9MICO</name>
<reference evidence="1 2" key="1">
    <citation type="submission" date="2020-10" db="EMBL/GenBank/DDBJ databases">
        <title>Connecting structure to function with the recovery of over 1000 high-quality activated sludge metagenome-assembled genomes encoding full-length rRNA genes using long-read sequencing.</title>
        <authorList>
            <person name="Singleton C.M."/>
            <person name="Petriglieri F."/>
            <person name="Kristensen J.M."/>
            <person name="Kirkegaard R.H."/>
            <person name="Michaelsen T.Y."/>
            <person name="Andersen M.H."/>
            <person name="Karst S.M."/>
            <person name="Dueholm M.S."/>
            <person name="Nielsen P.H."/>
            <person name="Albertsen M."/>
        </authorList>
    </citation>
    <scope>NUCLEOTIDE SEQUENCE [LARGE SCALE GENOMIC DNA]</scope>
    <source>
        <strain evidence="1">Ega_18-Q3-R5-49_MAXAC.001</strain>
    </source>
</reference>
<dbReference type="EMBL" id="JADJIB010000013">
    <property type="protein sequence ID" value="MBK7274849.1"/>
    <property type="molecule type" value="Genomic_DNA"/>
</dbReference>
<dbReference type="AlphaFoldDB" id="A0A935IRJ9"/>
<gene>
    <name evidence="1" type="ORF">IPI13_17475</name>
</gene>
<sequence length="313" mass="32422">MAISFVGANVYAGASAFIPTYQAGDLLIVAGWRSGSFLANPSGWTLVVGATASNYYARAWSKVAASGSSSDVVTLTGASYIGVWVVRGASGVGASAVAVASTTHPGLTMQQTNGTSWVMGMGFGTTVQPATPTGMTSRSAASLVRASDTNGGVTSRASGSTYGLGHHFAVEILAPPIALSMADTIPTGEAHYQPQWLYDGQILLRPDTIPTAETLFAPTVKVATWRDWQDTPWWVGLVQSRVRTVGSRVELVDSTGATVADLPVAAASVELHGTQPEQWAGSVVIRDPDWLPQDPTDLLDPRAGLRAGSGGGC</sequence>
<evidence type="ECO:0000313" key="2">
    <source>
        <dbReference type="Proteomes" id="UP000726105"/>
    </source>
</evidence>
<protein>
    <submittedName>
        <fullName evidence="1">Uncharacterized protein</fullName>
    </submittedName>
</protein>
<accession>A0A935IRJ9</accession>